<sequence>MVRRELPDDSGIVEGVDVDPHREDAVGVWWMHSAEDIIVGLGKGRGWELPRSVETVEVVRSVVRQAVAGQIEVGRGRGVTLYRVRTSDGVVREDTHEGWAAFLLSMPWRPKMRWNDAAPYDRD</sequence>
<organism evidence="1 2">
    <name type="scientific">Cellulomonas marina</name>
    <dbReference type="NCBI Taxonomy" id="988821"/>
    <lineage>
        <taxon>Bacteria</taxon>
        <taxon>Bacillati</taxon>
        <taxon>Actinomycetota</taxon>
        <taxon>Actinomycetes</taxon>
        <taxon>Micrococcales</taxon>
        <taxon>Cellulomonadaceae</taxon>
        <taxon>Cellulomonas</taxon>
    </lineage>
</organism>
<protein>
    <submittedName>
        <fullName evidence="1">Uncharacterized protein</fullName>
    </submittedName>
</protein>
<dbReference type="Proteomes" id="UP000199012">
    <property type="component" value="Unassembled WGS sequence"/>
</dbReference>
<evidence type="ECO:0000313" key="2">
    <source>
        <dbReference type="Proteomes" id="UP000199012"/>
    </source>
</evidence>
<gene>
    <name evidence="1" type="ORF">SAMN05421867_111137</name>
</gene>
<dbReference type="EMBL" id="FOKA01000011">
    <property type="protein sequence ID" value="SFB25837.1"/>
    <property type="molecule type" value="Genomic_DNA"/>
</dbReference>
<keyword evidence="2" id="KW-1185">Reference proteome</keyword>
<evidence type="ECO:0000313" key="1">
    <source>
        <dbReference type="EMBL" id="SFB25837.1"/>
    </source>
</evidence>
<accession>A0A1I0ZK45</accession>
<name>A0A1I0ZK45_9CELL</name>
<dbReference type="AlphaFoldDB" id="A0A1I0ZK45"/>
<proteinExistence type="predicted"/>
<reference evidence="1 2" key="1">
    <citation type="submission" date="2016-10" db="EMBL/GenBank/DDBJ databases">
        <authorList>
            <person name="de Groot N.N."/>
        </authorList>
    </citation>
    <scope>NUCLEOTIDE SEQUENCE [LARGE SCALE GENOMIC DNA]</scope>
    <source>
        <strain evidence="1 2">CGMCC 4.6945</strain>
    </source>
</reference>